<dbReference type="InterPro" id="IPR007627">
    <property type="entry name" value="RNA_pol_sigma70_r2"/>
</dbReference>
<evidence type="ECO:0000256" key="2">
    <source>
        <dbReference type="ARBA" id="ARBA00023082"/>
    </source>
</evidence>
<dbReference type="GO" id="GO:0016987">
    <property type="term" value="F:sigma factor activity"/>
    <property type="evidence" value="ECO:0007669"/>
    <property type="project" value="UniProtKB-KW"/>
</dbReference>
<proteinExistence type="predicted"/>
<dbReference type="SUPFAM" id="SSF88946">
    <property type="entry name" value="Sigma2 domain of RNA polymerase sigma factors"/>
    <property type="match status" value="1"/>
</dbReference>
<dbReference type="Gene3D" id="1.10.10.10">
    <property type="entry name" value="Winged helix-like DNA-binding domain superfamily/Winged helix DNA-binding domain"/>
    <property type="match status" value="1"/>
</dbReference>
<keyword evidence="1" id="KW-0805">Transcription regulation</keyword>
<evidence type="ECO:0000313" key="8">
    <source>
        <dbReference type="Proteomes" id="UP000546324"/>
    </source>
</evidence>
<dbReference type="InterPro" id="IPR013325">
    <property type="entry name" value="RNA_pol_sigma_r2"/>
</dbReference>
<dbReference type="GO" id="GO:0003677">
    <property type="term" value="F:DNA binding"/>
    <property type="evidence" value="ECO:0007669"/>
    <property type="project" value="UniProtKB-KW"/>
</dbReference>
<evidence type="ECO:0000256" key="1">
    <source>
        <dbReference type="ARBA" id="ARBA00023015"/>
    </source>
</evidence>
<dbReference type="InterPro" id="IPR007630">
    <property type="entry name" value="RNA_pol_sigma70_r4"/>
</dbReference>
<sequence length="318" mass="35086">MIATQTTDLDRTDNFRAVVDAANGLRDQTNAGDWTEGMLVAAAKNGQEWATLELISRYEARLRRLVARANVDTAAVPDLQQAAMLGVLEALRKVDPDRPNEFFTYAHSFVLAELTEANRTADPKPAERNEVKRYWSAMRAVDGDAVRARRWAEYQRLSAVELEGIAEESGDVMAREIVDSRFDRWERKPNGRTWEEASAERGRGLDGPTFDAVHSSVTYLDADAGDDGDGESLPLHETIATTDTDQTEQINNELTALALVASLDDRDALVVNCLFGVNGETQRTAAEVGEMLGITRPRVQNVKAAALRRLAKIGADIR</sequence>
<dbReference type="Proteomes" id="UP000546324">
    <property type="component" value="Unassembled WGS sequence"/>
</dbReference>
<evidence type="ECO:0000259" key="6">
    <source>
        <dbReference type="Pfam" id="PF04545"/>
    </source>
</evidence>
<keyword evidence="3" id="KW-0238">DNA-binding</keyword>
<evidence type="ECO:0000256" key="3">
    <source>
        <dbReference type="ARBA" id="ARBA00023125"/>
    </source>
</evidence>
<dbReference type="Pfam" id="PF04545">
    <property type="entry name" value="Sigma70_r4"/>
    <property type="match status" value="1"/>
</dbReference>
<dbReference type="PRINTS" id="PR00046">
    <property type="entry name" value="SIGMA70FCT"/>
</dbReference>
<dbReference type="PANTHER" id="PTHR30603:SF47">
    <property type="entry name" value="RNA POLYMERASE SIGMA FACTOR SIGD, CHLOROPLASTIC"/>
    <property type="match status" value="1"/>
</dbReference>
<feature type="domain" description="RNA polymerase sigma-70 region 4" evidence="6">
    <location>
        <begin position="261"/>
        <end position="311"/>
    </location>
</feature>
<dbReference type="PANTHER" id="PTHR30603">
    <property type="entry name" value="RNA POLYMERASE SIGMA FACTOR RPO"/>
    <property type="match status" value="1"/>
</dbReference>
<dbReference type="EMBL" id="JACHMQ010000001">
    <property type="protein sequence ID" value="MBB6400540.1"/>
    <property type="molecule type" value="Genomic_DNA"/>
</dbReference>
<evidence type="ECO:0000259" key="5">
    <source>
        <dbReference type="Pfam" id="PF04542"/>
    </source>
</evidence>
<organism evidence="7 8">
    <name type="scientific">Actinomadura coerulea</name>
    <dbReference type="NCBI Taxonomy" id="46159"/>
    <lineage>
        <taxon>Bacteria</taxon>
        <taxon>Bacillati</taxon>
        <taxon>Actinomycetota</taxon>
        <taxon>Actinomycetes</taxon>
        <taxon>Streptosporangiales</taxon>
        <taxon>Thermomonosporaceae</taxon>
        <taxon>Actinomadura</taxon>
    </lineage>
</organism>
<comment type="caution">
    <text evidence="7">The sequence shown here is derived from an EMBL/GenBank/DDBJ whole genome shotgun (WGS) entry which is preliminary data.</text>
</comment>
<accession>A0A7X0G8M5</accession>
<dbReference type="InterPro" id="IPR014284">
    <property type="entry name" value="RNA_pol_sigma-70_dom"/>
</dbReference>
<dbReference type="NCBIfam" id="TIGR02937">
    <property type="entry name" value="sigma70-ECF"/>
    <property type="match status" value="1"/>
</dbReference>
<dbReference type="AlphaFoldDB" id="A0A7X0G8M5"/>
<feature type="domain" description="RNA polymerase sigma-70 region 2" evidence="5">
    <location>
        <begin position="54"/>
        <end position="110"/>
    </location>
</feature>
<dbReference type="RefSeq" id="WP_185033151.1">
    <property type="nucleotide sequence ID" value="NZ_JACHMQ010000001.1"/>
</dbReference>
<dbReference type="Pfam" id="PF04542">
    <property type="entry name" value="Sigma70_r2"/>
    <property type="match status" value="1"/>
</dbReference>
<reference evidence="7 8" key="1">
    <citation type="submission" date="2020-08" db="EMBL/GenBank/DDBJ databases">
        <title>Sequencing the genomes of 1000 actinobacteria strains.</title>
        <authorList>
            <person name="Klenk H.-P."/>
        </authorList>
    </citation>
    <scope>NUCLEOTIDE SEQUENCE [LARGE SCALE GENOMIC DNA]</scope>
    <source>
        <strain evidence="7 8">DSM 43675</strain>
    </source>
</reference>
<keyword evidence="8" id="KW-1185">Reference proteome</keyword>
<keyword evidence="2" id="KW-0731">Sigma factor</keyword>
<dbReference type="InterPro" id="IPR000943">
    <property type="entry name" value="RNA_pol_sigma70"/>
</dbReference>
<gene>
    <name evidence="7" type="ORF">BKA00_007454</name>
</gene>
<keyword evidence="4" id="KW-0804">Transcription</keyword>
<dbReference type="InterPro" id="IPR050239">
    <property type="entry name" value="Sigma-70_RNA_pol_init_factors"/>
</dbReference>
<dbReference type="Gene3D" id="1.10.1740.10">
    <property type="match status" value="1"/>
</dbReference>
<protein>
    <submittedName>
        <fullName evidence="7">RNA polymerase sigma factor (Sigma-70 family)</fullName>
    </submittedName>
</protein>
<evidence type="ECO:0000256" key="4">
    <source>
        <dbReference type="ARBA" id="ARBA00023163"/>
    </source>
</evidence>
<dbReference type="SUPFAM" id="SSF88659">
    <property type="entry name" value="Sigma3 and sigma4 domains of RNA polymerase sigma factors"/>
    <property type="match status" value="1"/>
</dbReference>
<dbReference type="InterPro" id="IPR013324">
    <property type="entry name" value="RNA_pol_sigma_r3/r4-like"/>
</dbReference>
<evidence type="ECO:0000313" key="7">
    <source>
        <dbReference type="EMBL" id="MBB6400540.1"/>
    </source>
</evidence>
<name>A0A7X0G8M5_9ACTN</name>
<dbReference type="GO" id="GO:0006352">
    <property type="term" value="P:DNA-templated transcription initiation"/>
    <property type="evidence" value="ECO:0007669"/>
    <property type="project" value="InterPro"/>
</dbReference>
<dbReference type="InterPro" id="IPR036388">
    <property type="entry name" value="WH-like_DNA-bd_sf"/>
</dbReference>